<sequence>MQLTTLPIVHPGTTPIFTIHTTSTAILTGSTDGVRIWDRTSHDQINIIEIGPTMCARFSRTGMLAVGCGDGTVRIYNKEYQLVYSNKGHEFEVINVVWTEHFLITGGYDGIINIYRIIDGYPLIKRLEHAGPIKGLAMDGEENYLAVQTDKLMIYDRTFVQISENKTYTSGICLEFLASRMCWAPDGRYLAAGLCFNNRHPSVEILEPKLQSEYSLLGHVAPIEVIAFAPKIYTHHKKRYYILSVASQDKSISIWNSMNTRPVLLLRNICTQPIVDMCWDEEVLYICSYDGTVKKMDFTGELGKSENIEDEELPYWEFEVRKLIKGDEIEKKEQEKEKDKKINESITEIIIDSNKIKRIKSKNENINDQKKDKNINDQKKDKLVINEKRNDKKRITPILISKNINSEIEDSILVKENSISFKANSKPITVNKKIIQPSYKFDEHRIEVSSSISVYRGDNLFYSLCYSGLSLFVCSGLYFAFYTGEDVRIYHLESGRLIMPFISGEDIVAMDLLGHKLLLVHGDSLLALYNLERQKCIWKSKLPYGGSVDEISLDKMYCVRCVYCDGRVLYYSREMDVWYNKEGGYNTPYGVSKTSEVLEWNDLVGTNKEYLDVCISHLEYKFVVYENTGNRKGMINIYNKIVHLAKQIKVFNEYWWYKLEFMVDKLIEIGEKRIVVLGLDEMNNNYVMQRFVCEMVDKMK</sequence>
<protein>
    <recommendedName>
        <fullName evidence="1">Protein HIR</fullName>
    </recommendedName>
</protein>
<dbReference type="Pfam" id="PF00400">
    <property type="entry name" value="WD40"/>
    <property type="match status" value="1"/>
</dbReference>
<dbReference type="InterPro" id="IPR036322">
    <property type="entry name" value="WD40_repeat_dom_sf"/>
</dbReference>
<evidence type="ECO:0000256" key="2">
    <source>
        <dbReference type="SAM" id="MobiDB-lite"/>
    </source>
</evidence>
<keyword evidence="1" id="KW-0678">Repressor</keyword>
<keyword evidence="1" id="KW-0804">Transcription</keyword>
<evidence type="ECO:0000256" key="1">
    <source>
        <dbReference type="RuleBase" id="RU364014"/>
    </source>
</evidence>
<dbReference type="Gene3D" id="2.130.10.10">
    <property type="entry name" value="YVTN repeat-like/Quinoprotein amine dehydrogenase"/>
    <property type="match status" value="2"/>
</dbReference>
<keyword evidence="1" id="KW-0677">Repeat</keyword>
<proteinExistence type="inferred from homology"/>
<keyword evidence="1" id="KW-0539">Nucleus</keyword>
<keyword evidence="1" id="KW-0853">WD repeat</keyword>
<dbReference type="Proteomes" id="UP001516464">
    <property type="component" value="Unassembled WGS sequence"/>
</dbReference>
<evidence type="ECO:0000313" key="3">
    <source>
        <dbReference type="EMBL" id="KAF7683907.1"/>
    </source>
</evidence>
<feature type="region of interest" description="Disordered" evidence="2">
    <location>
        <begin position="362"/>
        <end position="382"/>
    </location>
</feature>
<dbReference type="SUPFAM" id="SSF50978">
    <property type="entry name" value="WD40 repeat-like"/>
    <property type="match status" value="2"/>
</dbReference>
<evidence type="ECO:0000313" key="4">
    <source>
        <dbReference type="Proteomes" id="UP001516464"/>
    </source>
</evidence>
<comment type="similarity">
    <text evidence="1">Belongs to the WD repeat HIR1 family.</text>
</comment>
<dbReference type="InterPro" id="IPR015943">
    <property type="entry name" value="WD40/YVTN_repeat-like_dom_sf"/>
</dbReference>
<dbReference type="PANTHER" id="PTHR13831">
    <property type="entry name" value="MEMBER OF THE HIR1 FAMILY OF WD-REPEAT PROTEINS"/>
    <property type="match status" value="1"/>
</dbReference>
<name>A0ABQ7I0N1_9MICR</name>
<comment type="subcellular location">
    <subcellularLocation>
        <location evidence="1">Nucleus</location>
    </subcellularLocation>
</comment>
<dbReference type="SMART" id="SM00320">
    <property type="entry name" value="WD40"/>
    <property type="match status" value="6"/>
</dbReference>
<dbReference type="PANTHER" id="PTHR13831:SF0">
    <property type="entry name" value="PROTEIN HIRA"/>
    <property type="match status" value="1"/>
</dbReference>
<keyword evidence="4" id="KW-1185">Reference proteome</keyword>
<gene>
    <name evidence="3" type="primary">hip1</name>
    <name evidence="3" type="ORF">TCON_0903</name>
</gene>
<comment type="function">
    <text evidence="1">Required for replication-independent chromatin assembly and for the periodic repression of histone gene transcription during the cell cycle.</text>
</comment>
<accession>A0ABQ7I0N1</accession>
<dbReference type="InterPro" id="IPR031120">
    <property type="entry name" value="HIR1-like"/>
</dbReference>
<keyword evidence="1" id="KW-0156">Chromatin regulator</keyword>
<reference evidence="3 4" key="1">
    <citation type="submission" date="2019-01" db="EMBL/GenBank/DDBJ databases">
        <title>Genomes sequencing and comparative genomics of infectious freshwater microsporidia, Cucumispora dikerogammari and Thelohania contejeani.</title>
        <authorList>
            <person name="Cormier A."/>
            <person name="Giraud I."/>
            <person name="Wattier R."/>
            <person name="Teixeira M."/>
            <person name="Grandjean F."/>
            <person name="Rigaud T."/>
            <person name="Cordaux R."/>
        </authorList>
    </citation>
    <scope>NUCLEOTIDE SEQUENCE [LARGE SCALE GENOMIC DNA]</scope>
    <source>
        <strain evidence="3">T1</strain>
        <tissue evidence="3">Spores</tissue>
    </source>
</reference>
<organism evidence="3 4">
    <name type="scientific">Astathelohania contejeani</name>
    <dbReference type="NCBI Taxonomy" id="164912"/>
    <lineage>
        <taxon>Eukaryota</taxon>
        <taxon>Fungi</taxon>
        <taxon>Fungi incertae sedis</taxon>
        <taxon>Microsporidia</taxon>
        <taxon>Astathelohaniidae</taxon>
        <taxon>Astathelohania</taxon>
    </lineage>
</organism>
<comment type="caution">
    <text evidence="3">The sequence shown here is derived from an EMBL/GenBank/DDBJ whole genome shotgun (WGS) entry which is preliminary data.</text>
</comment>
<dbReference type="EMBL" id="SBIQ01000042">
    <property type="protein sequence ID" value="KAF7683907.1"/>
    <property type="molecule type" value="Genomic_DNA"/>
</dbReference>
<keyword evidence="1" id="KW-0805">Transcription regulation</keyword>
<dbReference type="InterPro" id="IPR001680">
    <property type="entry name" value="WD40_rpt"/>
</dbReference>